<dbReference type="Pfam" id="PF03184">
    <property type="entry name" value="DDE_1"/>
    <property type="match status" value="1"/>
</dbReference>
<dbReference type="Proteomes" id="UP000053477">
    <property type="component" value="Unassembled WGS sequence"/>
</dbReference>
<organism evidence="2 3">
    <name type="scientific">Schizopora paradoxa</name>
    <dbReference type="NCBI Taxonomy" id="27342"/>
    <lineage>
        <taxon>Eukaryota</taxon>
        <taxon>Fungi</taxon>
        <taxon>Dikarya</taxon>
        <taxon>Basidiomycota</taxon>
        <taxon>Agaricomycotina</taxon>
        <taxon>Agaricomycetes</taxon>
        <taxon>Hymenochaetales</taxon>
        <taxon>Schizoporaceae</taxon>
        <taxon>Schizopora</taxon>
    </lineage>
</organism>
<dbReference type="OrthoDB" id="2917041at2759"/>
<accession>A0A0H2RFB1</accession>
<evidence type="ECO:0000313" key="2">
    <source>
        <dbReference type="EMBL" id="KLO08238.1"/>
    </source>
</evidence>
<evidence type="ECO:0000313" key="3">
    <source>
        <dbReference type="Proteomes" id="UP000053477"/>
    </source>
</evidence>
<feature type="domain" description="DDE-1" evidence="1">
    <location>
        <begin position="87"/>
        <end position="224"/>
    </location>
</feature>
<protein>
    <submittedName>
        <fullName evidence="2">DDE-domain-containing protein</fullName>
    </submittedName>
</protein>
<name>A0A0H2RFB1_9AGAM</name>
<dbReference type="Gene3D" id="3.30.420.10">
    <property type="entry name" value="Ribonuclease H-like superfamily/Ribonuclease H"/>
    <property type="match status" value="1"/>
</dbReference>
<dbReference type="GO" id="GO:0005634">
    <property type="term" value="C:nucleus"/>
    <property type="evidence" value="ECO:0007669"/>
    <property type="project" value="TreeGrafter"/>
</dbReference>
<dbReference type="STRING" id="27342.A0A0H2RFB1"/>
<keyword evidence="3" id="KW-1185">Reference proteome</keyword>
<gene>
    <name evidence="2" type="ORF">SCHPADRAFT_944631</name>
</gene>
<dbReference type="EMBL" id="KQ086100">
    <property type="protein sequence ID" value="KLO08238.1"/>
    <property type="molecule type" value="Genomic_DNA"/>
</dbReference>
<dbReference type="AlphaFoldDB" id="A0A0H2RFB1"/>
<sequence>MIRHHDRLCTYWSKPLETQRAKALNPTAVKDWFRIVKEQIVDQGIDPENIYGMDKSGFPPSNQGTQQVVGRAGNKVQHKQGGGSRENVTALVTICADGSTLRPHVIFKGEQLMTRWIQNNICDAFFSVSKNGWMDSELALQWLKTVFEPLTCEKAAGRIRVIVLDGHSSHYSLEFLQFCILHNIVVLVYPPHCTHTLQGLDVVCFAKFKKEWHSALSKFEDENQRAVGKDDFLAVFGGAYMQSFEPEMVRAVFRVTGVHPYDETVITAQQMKPAELTSTMSLFPMELNGPSQPCQEGYRHFPSP</sequence>
<evidence type="ECO:0000259" key="1">
    <source>
        <dbReference type="Pfam" id="PF03184"/>
    </source>
</evidence>
<dbReference type="InParanoid" id="A0A0H2RFB1"/>
<reference evidence="2 3" key="1">
    <citation type="submission" date="2015-04" db="EMBL/GenBank/DDBJ databases">
        <title>Complete genome sequence of Schizopora paradoxa KUC8140, a cosmopolitan wood degrader in East Asia.</title>
        <authorList>
            <consortium name="DOE Joint Genome Institute"/>
            <person name="Min B."/>
            <person name="Park H."/>
            <person name="Jang Y."/>
            <person name="Kim J.-J."/>
            <person name="Kim K.H."/>
            <person name="Pangilinan J."/>
            <person name="Lipzen A."/>
            <person name="Riley R."/>
            <person name="Grigoriev I.V."/>
            <person name="Spatafora J.W."/>
            <person name="Choi I.-G."/>
        </authorList>
    </citation>
    <scope>NUCLEOTIDE SEQUENCE [LARGE SCALE GENOMIC DNA]</scope>
    <source>
        <strain evidence="2 3">KUC8140</strain>
    </source>
</reference>
<dbReference type="PANTHER" id="PTHR19303">
    <property type="entry name" value="TRANSPOSON"/>
    <property type="match status" value="1"/>
</dbReference>
<dbReference type="GO" id="GO:0003677">
    <property type="term" value="F:DNA binding"/>
    <property type="evidence" value="ECO:0007669"/>
    <property type="project" value="TreeGrafter"/>
</dbReference>
<dbReference type="InterPro" id="IPR004875">
    <property type="entry name" value="DDE_SF_endonuclease_dom"/>
</dbReference>
<dbReference type="InterPro" id="IPR050863">
    <property type="entry name" value="CenT-Element_Derived"/>
</dbReference>
<dbReference type="InterPro" id="IPR036397">
    <property type="entry name" value="RNaseH_sf"/>
</dbReference>
<dbReference type="PANTHER" id="PTHR19303:SF74">
    <property type="entry name" value="POGO TRANSPOSABLE ELEMENT WITH KRAB DOMAIN"/>
    <property type="match status" value="1"/>
</dbReference>
<proteinExistence type="predicted"/>